<organism evidence="1 2">
    <name type="scientific">Gordonia otitidis (strain DSM 44809 / CCUG 52243 / JCM 12355 / NBRC 100426 / IFM 10032)</name>
    <dbReference type="NCBI Taxonomy" id="1108044"/>
    <lineage>
        <taxon>Bacteria</taxon>
        <taxon>Bacillati</taxon>
        <taxon>Actinomycetota</taxon>
        <taxon>Actinomycetes</taxon>
        <taxon>Mycobacteriales</taxon>
        <taxon>Gordoniaceae</taxon>
        <taxon>Gordonia</taxon>
    </lineage>
</organism>
<dbReference type="Pfam" id="PF06224">
    <property type="entry name" value="AlkZ-like"/>
    <property type="match status" value="1"/>
</dbReference>
<dbReference type="AlphaFoldDB" id="H5TQZ3"/>
<protein>
    <recommendedName>
        <fullName evidence="3">Winged helix DNA-binding domain-containing protein</fullName>
    </recommendedName>
</protein>
<evidence type="ECO:0008006" key="3">
    <source>
        <dbReference type="Google" id="ProtNLM"/>
    </source>
</evidence>
<proteinExistence type="predicted"/>
<evidence type="ECO:0000313" key="2">
    <source>
        <dbReference type="Proteomes" id="UP000005038"/>
    </source>
</evidence>
<keyword evidence="2" id="KW-1185">Reference proteome</keyword>
<dbReference type="PANTHER" id="PTHR38479:SF2">
    <property type="entry name" value="WINGED HELIX DNA-BINDING DOMAIN-CONTAINING PROTEIN"/>
    <property type="match status" value="1"/>
</dbReference>
<dbReference type="InterPro" id="IPR009351">
    <property type="entry name" value="AlkZ-like"/>
</dbReference>
<gene>
    <name evidence="1" type="ORF">GOOTI_187_00360</name>
</gene>
<dbReference type="PANTHER" id="PTHR38479">
    <property type="entry name" value="LMO0824 PROTEIN"/>
    <property type="match status" value="1"/>
</dbReference>
<evidence type="ECO:0000313" key="1">
    <source>
        <dbReference type="EMBL" id="GAB35901.1"/>
    </source>
</evidence>
<reference evidence="1" key="1">
    <citation type="submission" date="2012-02" db="EMBL/GenBank/DDBJ databases">
        <title>Whole genome shotgun sequence of Gordonia otitidis NBRC 100426.</title>
        <authorList>
            <person name="Yoshida I."/>
            <person name="Hosoyama A."/>
            <person name="Tsuchikane K."/>
            <person name="Katsumata H."/>
            <person name="Yamazaki S."/>
            <person name="Fujita N."/>
        </authorList>
    </citation>
    <scope>NUCLEOTIDE SEQUENCE [LARGE SCALE GENOMIC DNA]</scope>
    <source>
        <strain evidence="1">NBRC 100426</strain>
    </source>
</reference>
<dbReference type="Proteomes" id="UP000005038">
    <property type="component" value="Unassembled WGS sequence"/>
</dbReference>
<name>H5TQZ3_GORO1</name>
<dbReference type="STRING" id="1108044.GOOTI_187_00360"/>
<sequence>MTERITARQANRTLLARQHLTQRVDEDAIEVIDRIVGMQSQDPSSAFYGLVSRIAGFEPDELDALLSEREVVRIALLRNTVFLIDGEDARWIRALAQDAIDAGVRANRRHDLASSTPDRVVADAAELLAGRALGLAELKEALQRRHPDENPATLATHARCGLPLVQVPPRGLWRRGGAPTYQLLDDWIGPGEPAVVGDEARKELIRLYLRGFGPASAKAISTWSGLTRLQPILNAMVDDWELERLEGPSGEVLFDLDGLGLADPDTPAPVRLVGPFDHVLVAQADRYRIADKDFFERTVTPNGRSPGFVLVDGWLAGTWRLAGCDGVDVELFGTVTKTQRAELDDEIELLRAFRAKH</sequence>
<accession>H5TQZ3</accession>
<dbReference type="OrthoDB" id="9148135at2"/>
<comment type="caution">
    <text evidence="1">The sequence shown here is derived from an EMBL/GenBank/DDBJ whole genome shotgun (WGS) entry which is preliminary data.</text>
</comment>
<dbReference type="EMBL" id="BAFB01000187">
    <property type="protein sequence ID" value="GAB35901.1"/>
    <property type="molecule type" value="Genomic_DNA"/>
</dbReference>
<dbReference type="RefSeq" id="WP_007240103.1">
    <property type="nucleotide sequence ID" value="NZ_BAFB01000187.1"/>
</dbReference>